<dbReference type="AlphaFoldDB" id="A0A410DY29"/>
<dbReference type="InterPro" id="IPR008978">
    <property type="entry name" value="HSP20-like_chaperone"/>
</dbReference>
<name>A0A410DY29_9CLOT</name>
<dbReference type="KEGG" id="cmah:C1I91_21495"/>
<dbReference type="Gene3D" id="2.60.40.790">
    <property type="match status" value="1"/>
</dbReference>
<dbReference type="Proteomes" id="UP000286268">
    <property type="component" value="Chromosome"/>
</dbReference>
<keyword evidence="2" id="KW-1185">Reference proteome</keyword>
<gene>
    <name evidence="1" type="ORF">C1I91_21495</name>
</gene>
<sequence>MFALFNMMSNFNESKAEFKMLDLDDKYVVLGKLIGVPRDNINLNYDNDYLTIDVLIKRVSNRSGYGGVVFFQQVNNVRKTFYVPNVDSRNIAGNFDGSNLIISLPKKILSIKNKVIIDVDKYIEENKLE</sequence>
<evidence type="ECO:0000313" key="1">
    <source>
        <dbReference type="EMBL" id="QAA33989.1"/>
    </source>
</evidence>
<dbReference type="RefSeq" id="WP_128214709.1">
    <property type="nucleotide sequence ID" value="NZ_CP025746.1"/>
</dbReference>
<dbReference type="SUPFAM" id="SSF49764">
    <property type="entry name" value="HSP20-like chaperones"/>
    <property type="match status" value="1"/>
</dbReference>
<proteinExistence type="predicted"/>
<evidence type="ECO:0008006" key="3">
    <source>
        <dbReference type="Google" id="ProtNLM"/>
    </source>
</evidence>
<organism evidence="1 2">
    <name type="scientific">Clostridium manihotivorum</name>
    <dbReference type="NCBI Taxonomy" id="2320868"/>
    <lineage>
        <taxon>Bacteria</taxon>
        <taxon>Bacillati</taxon>
        <taxon>Bacillota</taxon>
        <taxon>Clostridia</taxon>
        <taxon>Eubacteriales</taxon>
        <taxon>Clostridiaceae</taxon>
        <taxon>Clostridium</taxon>
    </lineage>
</organism>
<protein>
    <recommendedName>
        <fullName evidence="3">Hsp20/alpha crystallin family protein</fullName>
    </recommendedName>
</protein>
<evidence type="ECO:0000313" key="2">
    <source>
        <dbReference type="Proteomes" id="UP000286268"/>
    </source>
</evidence>
<dbReference type="EMBL" id="CP025746">
    <property type="protein sequence ID" value="QAA33989.1"/>
    <property type="molecule type" value="Genomic_DNA"/>
</dbReference>
<accession>A0A410DY29</accession>
<reference evidence="1 2" key="1">
    <citation type="submission" date="2018-01" db="EMBL/GenBank/DDBJ databases">
        <title>Genome Sequencing and Assembly of Anaerobacter polyendosporus strain CT4.</title>
        <authorList>
            <person name="Tachaapaikoon C."/>
            <person name="Sutheeworapong S."/>
            <person name="Jenjaroenpun P."/>
            <person name="Wongsurawat T."/>
            <person name="Nookeaw I."/>
            <person name="Cheawchanlertfa P."/>
            <person name="Kosugi A."/>
            <person name="Cheevadhanarak S."/>
            <person name="Ratanakhanokchai K."/>
        </authorList>
    </citation>
    <scope>NUCLEOTIDE SEQUENCE [LARGE SCALE GENOMIC DNA]</scope>
    <source>
        <strain evidence="1 2">CT4</strain>
    </source>
</reference>